<proteinExistence type="predicted"/>
<protein>
    <submittedName>
        <fullName evidence="1">Uncharacterized protein</fullName>
    </submittedName>
</protein>
<dbReference type="EnsemblPlants" id="AVESA.00010b.r2.7DG1362860.1">
    <property type="protein sequence ID" value="AVESA.00010b.r2.7DG1362860.1.CDS.1"/>
    <property type="gene ID" value="AVESA.00010b.r2.7DG1362860"/>
</dbReference>
<reference evidence="1" key="2">
    <citation type="submission" date="2025-09" db="UniProtKB">
        <authorList>
            <consortium name="EnsemblPlants"/>
        </authorList>
    </citation>
    <scope>IDENTIFICATION</scope>
</reference>
<organism evidence="1 2">
    <name type="scientific">Avena sativa</name>
    <name type="common">Oat</name>
    <dbReference type="NCBI Taxonomy" id="4498"/>
    <lineage>
        <taxon>Eukaryota</taxon>
        <taxon>Viridiplantae</taxon>
        <taxon>Streptophyta</taxon>
        <taxon>Embryophyta</taxon>
        <taxon>Tracheophyta</taxon>
        <taxon>Spermatophyta</taxon>
        <taxon>Magnoliopsida</taxon>
        <taxon>Liliopsida</taxon>
        <taxon>Poales</taxon>
        <taxon>Poaceae</taxon>
        <taxon>BOP clade</taxon>
        <taxon>Pooideae</taxon>
        <taxon>Poodae</taxon>
        <taxon>Poeae</taxon>
        <taxon>Poeae Chloroplast Group 1 (Aveneae type)</taxon>
        <taxon>Aveninae</taxon>
        <taxon>Avena</taxon>
    </lineage>
</organism>
<dbReference type="Proteomes" id="UP001732700">
    <property type="component" value="Chromosome 7D"/>
</dbReference>
<evidence type="ECO:0000313" key="2">
    <source>
        <dbReference type="Proteomes" id="UP001732700"/>
    </source>
</evidence>
<evidence type="ECO:0000313" key="1">
    <source>
        <dbReference type="EnsemblPlants" id="AVESA.00010b.r2.7DG1362860.1.CDS.1"/>
    </source>
</evidence>
<accession>A0ACD6AHV9</accession>
<keyword evidence="2" id="KW-1185">Reference proteome</keyword>
<reference evidence="1" key="1">
    <citation type="submission" date="2021-05" db="EMBL/GenBank/DDBJ databases">
        <authorList>
            <person name="Scholz U."/>
            <person name="Mascher M."/>
            <person name="Fiebig A."/>
        </authorList>
    </citation>
    <scope>NUCLEOTIDE SEQUENCE [LARGE SCALE GENOMIC DNA]</scope>
</reference>
<sequence>MEELRGMAAPAGGVEDGVDSVMGRLNLLADETEVLMMSGDEDDAGPAVELWELDGKVLSPHITHIQSIRAAMKPAWGNPRGLRIRPAGDNVFVAAFANLADRDKVLEGTPWMVGRHAVLLQPHDPRLRPSDVRFASMSIWVRILDLPFEWMNNKKGLKILKIIDKNCSVDVDEFGIASDTLLRARVAIPFDQPLWRWVTIWHEGRDDRFSLQYENIPFYCFGCGLIGHGELKCMSPADRDASGKLPFDRDLRAPEERRRRLQSFEQAAASASWNSGSKDKGGGSRRSGPSTATSKTSADGEALKPGDQIVNSPPAKGSANTDRSKVSEIARQLFAGTISPVQLPLKRKPDDGCVWAGTPPPEGQLIDIIDKNSALVIFPSGNPNTTEIAASAAGFDSG</sequence>
<name>A0ACD6AHV9_AVESA</name>